<name>A0ABT5YFR7_9GAMM</name>
<dbReference type="PROSITE" id="PS01268">
    <property type="entry name" value="UPF0024"/>
    <property type="match status" value="1"/>
</dbReference>
<dbReference type="EMBL" id="JANCMW010000017">
    <property type="protein sequence ID" value="MDF0752540.1"/>
    <property type="molecule type" value="Genomic_DNA"/>
</dbReference>
<evidence type="ECO:0000256" key="1">
    <source>
        <dbReference type="ARBA" id="ARBA00007953"/>
    </source>
</evidence>
<proteinExistence type="inferred from homology"/>
<accession>A0ABT5YFR7</accession>
<feature type="compositionally biased region" description="Basic residues" evidence="5">
    <location>
        <begin position="196"/>
        <end position="210"/>
    </location>
</feature>
<dbReference type="PANTHER" id="PTHR47811:SF1">
    <property type="entry name" value="TRNA PSEUDOURIDINE SYNTHASE D"/>
    <property type="match status" value="1"/>
</dbReference>
<dbReference type="SUPFAM" id="SSF55120">
    <property type="entry name" value="Pseudouridine synthase"/>
    <property type="match status" value="1"/>
</dbReference>
<feature type="region of interest" description="Disordered" evidence="5">
    <location>
        <begin position="193"/>
        <end position="217"/>
    </location>
</feature>
<sequence>MTLTQRSSQGWRLDWPTSSGRRFATARIKSLPADFFVDEDLSLPGDITDGGEHLCLRLEKAGDNTDYVARQLAAMSGCRHFDVGFCGLKDRHAVTRQWFSLYRPGMESEDPEFTRQVAEHWLVLAQHRQARKLRRGDHRGNRFELVLKDVVGDTADIDTALARVRDLGCPNYFGSQRFGHGGANLDKALTMDPTKLNRRGGRNAKKRGRGRSTSGSSDTKNVLYFSAARSWLFNEVLAHRVENGTWLEPLEGEPGACENQDLLITGPLWGDGGTEAVSVQGEIERAVVAEHPQLAAVFSTTRMKPERRPLKMKPEGFEWQWQGNDQLRLTFWLAPGQYATTMLDDVFDITDATTFTGENCANSVVQ</sequence>
<keyword evidence="3 4" id="KW-0413">Isomerase</keyword>
<dbReference type="Proteomes" id="UP001143391">
    <property type="component" value="Unassembled WGS sequence"/>
</dbReference>
<dbReference type="InterPro" id="IPR050170">
    <property type="entry name" value="TruD_pseudoU_synthase"/>
</dbReference>
<evidence type="ECO:0000256" key="4">
    <source>
        <dbReference type="HAMAP-Rule" id="MF_01082"/>
    </source>
</evidence>
<dbReference type="InterPro" id="IPR020119">
    <property type="entry name" value="PsdUridine_synth_TruD_CS"/>
</dbReference>
<dbReference type="InterPro" id="IPR001656">
    <property type="entry name" value="PsdUridine_synth_TruD"/>
</dbReference>
<evidence type="ECO:0000259" key="6">
    <source>
        <dbReference type="PROSITE" id="PS50984"/>
    </source>
</evidence>
<dbReference type="Gene3D" id="3.30.2350.20">
    <property type="entry name" value="TruD, catalytic domain"/>
    <property type="match status" value="1"/>
</dbReference>
<keyword evidence="8" id="KW-1185">Reference proteome</keyword>
<comment type="caution">
    <text evidence="7">The sequence shown here is derived from an EMBL/GenBank/DDBJ whole genome shotgun (WGS) entry which is preliminary data.</text>
</comment>
<evidence type="ECO:0000256" key="2">
    <source>
        <dbReference type="ARBA" id="ARBA00022694"/>
    </source>
</evidence>
<organism evidence="7 8">
    <name type="scientific">Marinobacter iranensis</name>
    <dbReference type="NCBI Taxonomy" id="2962607"/>
    <lineage>
        <taxon>Bacteria</taxon>
        <taxon>Pseudomonadati</taxon>
        <taxon>Pseudomonadota</taxon>
        <taxon>Gammaproteobacteria</taxon>
        <taxon>Pseudomonadales</taxon>
        <taxon>Marinobacteraceae</taxon>
        <taxon>Marinobacter</taxon>
    </lineage>
</organism>
<dbReference type="InterPro" id="IPR011760">
    <property type="entry name" value="PsdUridine_synth_TruD_insert"/>
</dbReference>
<evidence type="ECO:0000256" key="5">
    <source>
        <dbReference type="SAM" id="MobiDB-lite"/>
    </source>
</evidence>
<dbReference type="InterPro" id="IPR042214">
    <property type="entry name" value="TruD_catalytic"/>
</dbReference>
<comment type="function">
    <text evidence="4">Responsible for synthesis of pseudouridine from uracil-13 in transfer RNAs.</text>
</comment>
<dbReference type="InterPro" id="IPR020103">
    <property type="entry name" value="PsdUridine_synth_cat_dom_sf"/>
</dbReference>
<dbReference type="PANTHER" id="PTHR47811">
    <property type="entry name" value="TRNA PSEUDOURIDINE SYNTHASE D"/>
    <property type="match status" value="1"/>
</dbReference>
<reference evidence="7" key="1">
    <citation type="submission" date="2022-07" db="EMBL/GenBank/DDBJ databases">
        <title>Marinobacter iranensis a new bacterium isolate from a hipersaline lake in Iran.</title>
        <authorList>
            <person name="Mohammad A.M.A."/>
            <person name="Cristina S.-P."/>
            <person name="Antonio V."/>
        </authorList>
    </citation>
    <scope>NUCLEOTIDE SEQUENCE</scope>
    <source>
        <strain evidence="7">71-i</strain>
    </source>
</reference>
<evidence type="ECO:0000256" key="3">
    <source>
        <dbReference type="ARBA" id="ARBA00023235"/>
    </source>
</evidence>
<comment type="similarity">
    <text evidence="1 4">Belongs to the pseudouridine synthase TruD family.</text>
</comment>
<protein>
    <recommendedName>
        <fullName evidence="4">tRNA pseudouridine synthase D</fullName>
        <ecNumber evidence="4">5.4.99.27</ecNumber>
    </recommendedName>
    <alternativeName>
        <fullName evidence="4">tRNA pseudouridine(13) synthase</fullName>
    </alternativeName>
    <alternativeName>
        <fullName evidence="4">tRNA pseudouridylate synthase D</fullName>
    </alternativeName>
    <alternativeName>
        <fullName evidence="4">tRNA-uridine isomerase D</fullName>
    </alternativeName>
</protein>
<dbReference type="InterPro" id="IPR043165">
    <property type="entry name" value="TruD_insert_sf"/>
</dbReference>
<feature type="active site" description="Nucleophile" evidence="4">
    <location>
        <position position="90"/>
    </location>
</feature>
<dbReference type="EC" id="5.4.99.27" evidence="4"/>
<feature type="domain" description="TRUD" evidence="6">
    <location>
        <begin position="168"/>
        <end position="312"/>
    </location>
</feature>
<dbReference type="PROSITE" id="PS50984">
    <property type="entry name" value="TRUD"/>
    <property type="match status" value="1"/>
</dbReference>
<dbReference type="RefSeq" id="WP_275709951.1">
    <property type="nucleotide sequence ID" value="NZ_JANCMW010000017.1"/>
</dbReference>
<dbReference type="Pfam" id="PF01142">
    <property type="entry name" value="TruD"/>
    <property type="match status" value="2"/>
</dbReference>
<evidence type="ECO:0000313" key="8">
    <source>
        <dbReference type="Proteomes" id="UP001143391"/>
    </source>
</evidence>
<gene>
    <name evidence="4" type="primary">truD</name>
    <name evidence="7" type="ORF">NLU14_20135</name>
</gene>
<dbReference type="HAMAP" id="MF_01082">
    <property type="entry name" value="TruD"/>
    <property type="match status" value="1"/>
</dbReference>
<evidence type="ECO:0000313" key="7">
    <source>
        <dbReference type="EMBL" id="MDF0752540.1"/>
    </source>
</evidence>
<comment type="catalytic activity">
    <reaction evidence="4">
        <text>uridine(13) in tRNA = pseudouridine(13) in tRNA</text>
        <dbReference type="Rhea" id="RHEA:42540"/>
        <dbReference type="Rhea" id="RHEA-COMP:10105"/>
        <dbReference type="Rhea" id="RHEA-COMP:10106"/>
        <dbReference type="ChEBI" id="CHEBI:65314"/>
        <dbReference type="ChEBI" id="CHEBI:65315"/>
        <dbReference type="EC" id="5.4.99.27"/>
    </reaction>
</comment>
<dbReference type="Gene3D" id="3.30.2340.10">
    <property type="entry name" value="TruD, insertion domain"/>
    <property type="match status" value="2"/>
</dbReference>
<keyword evidence="2 4" id="KW-0819">tRNA processing</keyword>